<keyword evidence="2" id="KW-0472">Membrane</keyword>
<feature type="transmembrane region" description="Helical" evidence="2">
    <location>
        <begin position="181"/>
        <end position="202"/>
    </location>
</feature>
<dbReference type="AlphaFoldDB" id="A0AAN5CPG1"/>
<evidence type="ECO:0000313" key="3">
    <source>
        <dbReference type="EMBL" id="GMR48221.1"/>
    </source>
</evidence>
<reference evidence="4" key="1">
    <citation type="submission" date="2022-10" db="EMBL/GenBank/DDBJ databases">
        <title>Genome assembly of Pristionchus species.</title>
        <authorList>
            <person name="Yoshida K."/>
            <person name="Sommer R.J."/>
        </authorList>
    </citation>
    <scope>NUCLEOTIDE SEQUENCE [LARGE SCALE GENOMIC DNA]</scope>
    <source>
        <strain evidence="4">RS5460</strain>
    </source>
</reference>
<feature type="compositionally biased region" description="Polar residues" evidence="1">
    <location>
        <begin position="15"/>
        <end position="29"/>
    </location>
</feature>
<keyword evidence="4" id="KW-1185">Reference proteome</keyword>
<proteinExistence type="predicted"/>
<dbReference type="EMBL" id="BTRK01000004">
    <property type="protein sequence ID" value="GMR48221.1"/>
    <property type="molecule type" value="Genomic_DNA"/>
</dbReference>
<feature type="region of interest" description="Disordered" evidence="1">
    <location>
        <begin position="15"/>
        <end position="44"/>
    </location>
</feature>
<sequence length="204" mass="22748">MPFYTSATLPRNVGWASSETPPPSFSHQFATLHRPSPREENPCRRSVEESSPFFLYPMQFHPSIIHPLHSHNQQVVPYPISNQMLPSMASSIPPLPPSSQPSFHPQISYNPPIIQQSSESQQMWCGSPSAYPVNPSQVVYFSPYTSPPSAFLPSKDSLSDCDYDSFPSDCCSLCCHGFTQLLWILLLILFIAIIGAFLLGLFSL</sequence>
<organism evidence="3 4">
    <name type="scientific">Pristionchus mayeri</name>
    <dbReference type="NCBI Taxonomy" id="1317129"/>
    <lineage>
        <taxon>Eukaryota</taxon>
        <taxon>Metazoa</taxon>
        <taxon>Ecdysozoa</taxon>
        <taxon>Nematoda</taxon>
        <taxon>Chromadorea</taxon>
        <taxon>Rhabditida</taxon>
        <taxon>Rhabditina</taxon>
        <taxon>Diplogasteromorpha</taxon>
        <taxon>Diplogasteroidea</taxon>
        <taxon>Neodiplogasteridae</taxon>
        <taxon>Pristionchus</taxon>
    </lineage>
</organism>
<keyword evidence="2" id="KW-0812">Transmembrane</keyword>
<accession>A0AAN5CPG1</accession>
<dbReference type="Proteomes" id="UP001328107">
    <property type="component" value="Unassembled WGS sequence"/>
</dbReference>
<gene>
    <name evidence="3" type="ORF">PMAYCL1PPCAC_18416</name>
</gene>
<evidence type="ECO:0000313" key="4">
    <source>
        <dbReference type="Proteomes" id="UP001328107"/>
    </source>
</evidence>
<evidence type="ECO:0000256" key="2">
    <source>
        <dbReference type="SAM" id="Phobius"/>
    </source>
</evidence>
<comment type="caution">
    <text evidence="3">The sequence shown here is derived from an EMBL/GenBank/DDBJ whole genome shotgun (WGS) entry which is preliminary data.</text>
</comment>
<protein>
    <submittedName>
        <fullName evidence="3">Uncharacterized protein</fullName>
    </submittedName>
</protein>
<keyword evidence="2" id="KW-1133">Transmembrane helix</keyword>
<name>A0AAN5CPG1_9BILA</name>
<evidence type="ECO:0000256" key="1">
    <source>
        <dbReference type="SAM" id="MobiDB-lite"/>
    </source>
</evidence>